<keyword evidence="2" id="KW-0663">Pyridoxal phosphate</keyword>
<sequence length="79" mass="8417">AAHITVNKNAIPNDPEKPFVTSGIRLGSPAMTTRGFGVKEAEIVGNLIADVLEAPEDAATLERVRGQVAELTKRFPVYG</sequence>
<dbReference type="EMBL" id="QTQX01000007">
    <property type="protein sequence ID" value="RQT29932.1"/>
    <property type="molecule type" value="Genomic_DNA"/>
</dbReference>
<evidence type="ECO:0000259" key="3">
    <source>
        <dbReference type="Pfam" id="PF00464"/>
    </source>
</evidence>
<feature type="non-terminal residue" evidence="4">
    <location>
        <position position="1"/>
    </location>
</feature>
<dbReference type="InterPro" id="IPR049943">
    <property type="entry name" value="Ser_HO-MeTrfase-like"/>
</dbReference>
<keyword evidence="4" id="KW-0808">Transferase</keyword>
<dbReference type="GO" id="GO:0046653">
    <property type="term" value="P:tetrahydrofolate metabolic process"/>
    <property type="evidence" value="ECO:0007669"/>
    <property type="project" value="TreeGrafter"/>
</dbReference>
<feature type="domain" description="Serine hydroxymethyltransferase-like" evidence="3">
    <location>
        <begin position="2"/>
        <end position="48"/>
    </location>
</feature>
<dbReference type="GO" id="GO:0019264">
    <property type="term" value="P:glycine biosynthetic process from serine"/>
    <property type="evidence" value="ECO:0007669"/>
    <property type="project" value="TreeGrafter"/>
</dbReference>
<dbReference type="Pfam" id="PF00464">
    <property type="entry name" value="SHMT"/>
    <property type="match status" value="1"/>
</dbReference>
<evidence type="ECO:0000256" key="1">
    <source>
        <dbReference type="ARBA" id="ARBA00001933"/>
    </source>
</evidence>
<keyword evidence="4" id="KW-0489">Methyltransferase</keyword>
<proteinExistence type="predicted"/>
<dbReference type="PANTHER" id="PTHR11680:SF50">
    <property type="entry name" value="SERINE HYDROXYMETHYLTRANSFERASE"/>
    <property type="match status" value="1"/>
</dbReference>
<protein>
    <submittedName>
        <fullName evidence="4">Serine hydroxymethyltransferase</fullName>
        <ecNumber evidence="4">2.1.2.1</ecNumber>
    </submittedName>
</protein>
<comment type="cofactor">
    <cofactor evidence="1">
        <name>pyridoxal 5'-phosphate</name>
        <dbReference type="ChEBI" id="CHEBI:597326"/>
    </cofactor>
</comment>
<evidence type="ECO:0000313" key="5">
    <source>
        <dbReference type="Proteomes" id="UP000269271"/>
    </source>
</evidence>
<dbReference type="GO" id="GO:0032259">
    <property type="term" value="P:methylation"/>
    <property type="evidence" value="ECO:0007669"/>
    <property type="project" value="UniProtKB-KW"/>
</dbReference>
<comment type="caution">
    <text evidence="4">The sequence shown here is derived from an EMBL/GenBank/DDBJ whole genome shotgun (WGS) entry which is preliminary data.</text>
</comment>
<dbReference type="InterPro" id="IPR039429">
    <property type="entry name" value="SHMT-like_dom"/>
</dbReference>
<dbReference type="GO" id="GO:0004372">
    <property type="term" value="F:glycine hydroxymethyltransferase activity"/>
    <property type="evidence" value="ECO:0007669"/>
    <property type="project" value="UniProtKB-EC"/>
</dbReference>
<evidence type="ECO:0000313" key="4">
    <source>
        <dbReference type="EMBL" id="RQT29932.1"/>
    </source>
</evidence>
<organism evidence="4 5">
    <name type="scientific">Burkholderia contaminans</name>
    <dbReference type="NCBI Taxonomy" id="488447"/>
    <lineage>
        <taxon>Bacteria</taxon>
        <taxon>Pseudomonadati</taxon>
        <taxon>Pseudomonadota</taxon>
        <taxon>Betaproteobacteria</taxon>
        <taxon>Burkholderiales</taxon>
        <taxon>Burkholderiaceae</taxon>
        <taxon>Burkholderia</taxon>
        <taxon>Burkholderia cepacia complex</taxon>
    </lineage>
</organism>
<dbReference type="PANTHER" id="PTHR11680">
    <property type="entry name" value="SERINE HYDROXYMETHYLTRANSFERASE"/>
    <property type="match status" value="1"/>
</dbReference>
<reference evidence="4 5" key="1">
    <citation type="submission" date="2018-08" db="EMBL/GenBank/DDBJ databases">
        <title>Comparative analysis of Burkholderia isolates from Puerto Rico.</title>
        <authorList>
            <person name="Hall C."/>
            <person name="Sahl J."/>
            <person name="Wagner D."/>
        </authorList>
    </citation>
    <scope>NUCLEOTIDE SEQUENCE [LARGE SCALE GENOMIC DNA]</scope>
    <source>
        <strain evidence="4 5">Bp9001</strain>
    </source>
</reference>
<name>A0A3N8R1X1_9BURK</name>
<dbReference type="InterPro" id="IPR015422">
    <property type="entry name" value="PyrdxlP-dep_Trfase_small"/>
</dbReference>
<evidence type="ECO:0000256" key="2">
    <source>
        <dbReference type="ARBA" id="ARBA00022898"/>
    </source>
</evidence>
<accession>A0A3N8R1X1</accession>
<dbReference type="GO" id="GO:0030170">
    <property type="term" value="F:pyridoxal phosphate binding"/>
    <property type="evidence" value="ECO:0007669"/>
    <property type="project" value="TreeGrafter"/>
</dbReference>
<dbReference type="Proteomes" id="UP000269271">
    <property type="component" value="Unassembled WGS sequence"/>
</dbReference>
<dbReference type="SUPFAM" id="SSF53383">
    <property type="entry name" value="PLP-dependent transferases"/>
    <property type="match status" value="1"/>
</dbReference>
<dbReference type="InterPro" id="IPR015424">
    <property type="entry name" value="PyrdxlP-dep_Trfase"/>
</dbReference>
<dbReference type="GO" id="GO:0008168">
    <property type="term" value="F:methyltransferase activity"/>
    <property type="evidence" value="ECO:0007669"/>
    <property type="project" value="UniProtKB-KW"/>
</dbReference>
<dbReference type="Gene3D" id="3.90.1150.10">
    <property type="entry name" value="Aspartate Aminotransferase, domain 1"/>
    <property type="match status" value="1"/>
</dbReference>
<dbReference type="AlphaFoldDB" id="A0A3N8R1X1"/>
<gene>
    <name evidence="4" type="primary">glyA</name>
    <name evidence="4" type="ORF">DF037_12595</name>
</gene>
<dbReference type="GO" id="GO:0005829">
    <property type="term" value="C:cytosol"/>
    <property type="evidence" value="ECO:0007669"/>
    <property type="project" value="TreeGrafter"/>
</dbReference>
<dbReference type="EC" id="2.1.2.1" evidence="4"/>